<dbReference type="InterPro" id="IPR010982">
    <property type="entry name" value="Lambda_DNA-bd_dom_sf"/>
</dbReference>
<sequence length="284" mass="31920">MAGLRREPTARQLRLGVELRRLRDAAGLTGREAAALLGVSSTQINQIESGLSGVSEKRLRRLAINYACTDEELIEALVTWATDRTRGWWEEYRERLPTPFLDLVELEHHSTYRRDVEFLFVPGLLQTEGYARAAFSSRVPVLPEDEVELRVRHRMQRKVVLEGPALIPYEAVIHEAALRIRLGDRATSRVQLARVLELSEADHITVRVIPFDLDGFGGAWSPMMLAGGAVPRLDTAARDAPHGTGFIDSEAQLGVLRTLFRRVEAASLAPMRSRDFIHRLAKEL</sequence>
<evidence type="ECO:0000259" key="1">
    <source>
        <dbReference type="PROSITE" id="PS50943"/>
    </source>
</evidence>
<name>A0A101NF90_9ACTN</name>
<gene>
    <name evidence="2" type="ORF">AQI88_33330</name>
</gene>
<reference evidence="2 3" key="1">
    <citation type="submission" date="2015-10" db="EMBL/GenBank/DDBJ databases">
        <title>Draft genome sequence of Streptomyces cellostaticus DSM 40189, type strain for the species Streptomyces cellostaticus.</title>
        <authorList>
            <person name="Ruckert C."/>
            <person name="Winkler A."/>
            <person name="Kalinowski J."/>
            <person name="Kampfer P."/>
            <person name="Glaeser S."/>
        </authorList>
    </citation>
    <scope>NUCLEOTIDE SEQUENCE [LARGE SCALE GENOMIC DNA]</scope>
    <source>
        <strain evidence="2 3">DSM 40189</strain>
    </source>
</reference>
<dbReference type="SMART" id="SM00530">
    <property type="entry name" value="HTH_XRE"/>
    <property type="match status" value="1"/>
</dbReference>
<comment type="caution">
    <text evidence="2">The sequence shown here is derived from an EMBL/GenBank/DDBJ whole genome shotgun (WGS) entry which is preliminary data.</text>
</comment>
<accession>A0A101NF90</accession>
<feature type="domain" description="HTH cro/C1-type" evidence="1">
    <location>
        <begin position="19"/>
        <end position="73"/>
    </location>
</feature>
<protein>
    <submittedName>
        <fullName evidence="2">DNA-binding protein</fullName>
    </submittedName>
</protein>
<dbReference type="Pfam" id="PF13560">
    <property type="entry name" value="HTH_31"/>
    <property type="match status" value="1"/>
</dbReference>
<organism evidence="2 3">
    <name type="scientific">Streptomyces cellostaticus</name>
    <dbReference type="NCBI Taxonomy" id="67285"/>
    <lineage>
        <taxon>Bacteria</taxon>
        <taxon>Bacillati</taxon>
        <taxon>Actinomycetota</taxon>
        <taxon>Actinomycetes</taxon>
        <taxon>Kitasatosporales</taxon>
        <taxon>Streptomycetaceae</taxon>
        <taxon>Streptomyces</taxon>
    </lineage>
</organism>
<dbReference type="Pfam" id="PF19054">
    <property type="entry name" value="DUF5753"/>
    <property type="match status" value="1"/>
</dbReference>
<dbReference type="EMBL" id="LMWL01000065">
    <property type="protein sequence ID" value="KUM92074.1"/>
    <property type="molecule type" value="Genomic_DNA"/>
</dbReference>
<dbReference type="InterPro" id="IPR001387">
    <property type="entry name" value="Cro/C1-type_HTH"/>
</dbReference>
<dbReference type="Gene3D" id="1.10.260.40">
    <property type="entry name" value="lambda repressor-like DNA-binding domains"/>
    <property type="match status" value="1"/>
</dbReference>
<proteinExistence type="predicted"/>
<dbReference type="SUPFAM" id="SSF47413">
    <property type="entry name" value="lambda repressor-like DNA-binding domains"/>
    <property type="match status" value="1"/>
</dbReference>
<dbReference type="OrthoDB" id="3462393at2"/>
<keyword evidence="2" id="KW-0238">DNA-binding</keyword>
<dbReference type="Proteomes" id="UP000054241">
    <property type="component" value="Unassembled WGS sequence"/>
</dbReference>
<dbReference type="CDD" id="cd00093">
    <property type="entry name" value="HTH_XRE"/>
    <property type="match status" value="1"/>
</dbReference>
<keyword evidence="3" id="KW-1185">Reference proteome</keyword>
<dbReference type="AlphaFoldDB" id="A0A101NF90"/>
<evidence type="ECO:0000313" key="3">
    <source>
        <dbReference type="Proteomes" id="UP000054241"/>
    </source>
</evidence>
<dbReference type="RefSeq" id="WP_067006459.1">
    <property type="nucleotide sequence ID" value="NZ_BNDU01000006.1"/>
</dbReference>
<evidence type="ECO:0000313" key="2">
    <source>
        <dbReference type="EMBL" id="KUM92074.1"/>
    </source>
</evidence>
<dbReference type="GO" id="GO:0003677">
    <property type="term" value="F:DNA binding"/>
    <property type="evidence" value="ECO:0007669"/>
    <property type="project" value="UniProtKB-KW"/>
</dbReference>
<dbReference type="STRING" id="67285.AQI88_33330"/>
<dbReference type="InterPro" id="IPR043917">
    <property type="entry name" value="DUF5753"/>
</dbReference>
<dbReference type="PROSITE" id="PS50943">
    <property type="entry name" value="HTH_CROC1"/>
    <property type="match status" value="1"/>
</dbReference>